<dbReference type="PANTHER" id="PTHR30483:SF6">
    <property type="entry name" value="PERIPLASMIC BINDING PROTEIN OF ABC TRANSPORTER FOR NATURAL AMINO ACIDS"/>
    <property type="match status" value="1"/>
</dbReference>
<dbReference type="AlphaFoldDB" id="A0A532UY26"/>
<evidence type="ECO:0000256" key="3">
    <source>
        <dbReference type="SAM" id="SignalP"/>
    </source>
</evidence>
<proteinExistence type="inferred from homology"/>
<accession>A0A532UY26</accession>
<feature type="chain" id="PRO_5021705591" description="Leucine-binding protein domain-containing protein" evidence="3">
    <location>
        <begin position="26"/>
        <end position="593"/>
    </location>
</feature>
<dbReference type="InterPro" id="IPR028081">
    <property type="entry name" value="Leu-bd"/>
</dbReference>
<dbReference type="InterPro" id="IPR051010">
    <property type="entry name" value="BCAA_transport"/>
</dbReference>
<feature type="domain" description="Leucine-binding protein" evidence="4">
    <location>
        <begin position="185"/>
        <end position="377"/>
    </location>
</feature>
<keyword evidence="2 3" id="KW-0732">Signal</keyword>
<gene>
    <name evidence="5" type="ORF">CEE37_11225</name>
</gene>
<protein>
    <recommendedName>
        <fullName evidence="4">Leucine-binding protein domain-containing protein</fullName>
    </recommendedName>
</protein>
<dbReference type="InterPro" id="IPR028082">
    <property type="entry name" value="Peripla_BP_I"/>
</dbReference>
<comment type="similarity">
    <text evidence="1">Belongs to the leucine-binding protein family.</text>
</comment>
<organism evidence="5 6">
    <name type="scientific">candidate division LCP-89 bacterium B3_LCP</name>
    <dbReference type="NCBI Taxonomy" id="2012998"/>
    <lineage>
        <taxon>Bacteria</taxon>
        <taxon>Pseudomonadati</taxon>
        <taxon>Bacteria division LCP-89</taxon>
    </lineage>
</organism>
<evidence type="ECO:0000313" key="5">
    <source>
        <dbReference type="EMBL" id="TKJ39841.1"/>
    </source>
</evidence>
<dbReference type="SUPFAM" id="SSF48452">
    <property type="entry name" value="TPR-like"/>
    <property type="match status" value="1"/>
</dbReference>
<reference evidence="5 6" key="1">
    <citation type="submission" date="2017-06" db="EMBL/GenBank/DDBJ databases">
        <title>Novel microbial phyla capable of carbon fixation and sulfur reduction in deep-sea sediments.</title>
        <authorList>
            <person name="Huang J."/>
            <person name="Baker B."/>
            <person name="Wang Y."/>
        </authorList>
    </citation>
    <scope>NUCLEOTIDE SEQUENCE [LARGE SCALE GENOMIC DNA]</scope>
    <source>
        <strain evidence="5">B3_LCP</strain>
    </source>
</reference>
<dbReference type="Gene3D" id="1.25.40.10">
    <property type="entry name" value="Tetratricopeptide repeat domain"/>
    <property type="match status" value="1"/>
</dbReference>
<dbReference type="InterPro" id="IPR011990">
    <property type="entry name" value="TPR-like_helical_dom_sf"/>
</dbReference>
<evidence type="ECO:0000256" key="2">
    <source>
        <dbReference type="ARBA" id="ARBA00022729"/>
    </source>
</evidence>
<dbReference type="SUPFAM" id="SSF53822">
    <property type="entry name" value="Periplasmic binding protein-like I"/>
    <property type="match status" value="1"/>
</dbReference>
<dbReference type="Gene3D" id="3.40.50.2300">
    <property type="match status" value="4"/>
</dbReference>
<dbReference type="PANTHER" id="PTHR30483">
    <property type="entry name" value="LEUCINE-SPECIFIC-BINDING PROTEIN"/>
    <property type="match status" value="1"/>
</dbReference>
<sequence length="593" mass="66171">MMYRKHTFPLIMLAVLLLLTSLSSAGTGDEALWLSAQDKYEKGRYKAAVVDLKGLIEAGISGYESSARLLLAKCYLSLKKLEFAEISAKELIQKFPNSRYEAHGKYVLAQVEFRKKNYFDSAMYLLTCAQITRDNELELLAREKLAGLFEAHLGTRECEEILRWVKLPQIKRELQAVMRGYKPSLKIGLILDLSGRNAVAGQGVLDGLEAAHSHSNVSSSMGLELIVRDSEGQVEEAVKAVRALIHDEEVSVIIGDLSDECTAAIAGVTSETGVPQIVPYIQHADFTDIGQNIFQLMPGAFREGAVCAALLCNEYDSERAAILAPANESGKTRSEGFELLFSSLGGEIDSVQWYYRGATNYKRQLDALKEIGAYALGDTLLTEEEILEFIEWDADKDEEVEEELEAEIDSVLEVSFLDSLLEVYISPINYFDALYVPIQGEEISYLAPQIAASGFHGYIVCSSNCLDQISLEKDWRYYNGIIFPAHFKSPPELQTGSGFMKEYSDYPAPVANQWNIIGWDAFNYLAEVFRGAGYLNAMEISKRLGAISSFDGERISMHFSEEGHVNLSMYVLTFQDGEFHQLRSPEETVSLYK</sequence>
<name>A0A532UY26_UNCL8</name>
<evidence type="ECO:0000256" key="1">
    <source>
        <dbReference type="ARBA" id="ARBA00010062"/>
    </source>
</evidence>
<dbReference type="EMBL" id="NJBN01000007">
    <property type="protein sequence ID" value="TKJ39841.1"/>
    <property type="molecule type" value="Genomic_DNA"/>
</dbReference>
<evidence type="ECO:0000259" key="4">
    <source>
        <dbReference type="Pfam" id="PF13458"/>
    </source>
</evidence>
<evidence type="ECO:0000313" key="6">
    <source>
        <dbReference type="Proteomes" id="UP000319619"/>
    </source>
</evidence>
<dbReference type="Proteomes" id="UP000319619">
    <property type="component" value="Unassembled WGS sequence"/>
</dbReference>
<comment type="caution">
    <text evidence="5">The sequence shown here is derived from an EMBL/GenBank/DDBJ whole genome shotgun (WGS) entry which is preliminary data.</text>
</comment>
<feature type="signal peptide" evidence="3">
    <location>
        <begin position="1"/>
        <end position="25"/>
    </location>
</feature>
<dbReference type="Pfam" id="PF13458">
    <property type="entry name" value="Peripla_BP_6"/>
    <property type="match status" value="1"/>
</dbReference>